<evidence type="ECO:0000313" key="5">
    <source>
        <dbReference type="EMBL" id="JAT52777.1"/>
    </source>
</evidence>
<evidence type="ECO:0000259" key="3">
    <source>
        <dbReference type="PROSITE" id="PS50108"/>
    </source>
</evidence>
<dbReference type="EMBL" id="GDJX01015159">
    <property type="protein sequence ID" value="JAT52777.1"/>
    <property type="molecule type" value="Transcribed_RNA"/>
</dbReference>
<dbReference type="AlphaFoldDB" id="A0A1D1YDS0"/>
<feature type="region of interest" description="Disordered" evidence="2">
    <location>
        <begin position="1"/>
        <end position="138"/>
    </location>
</feature>
<dbReference type="SMART" id="SM00324">
    <property type="entry name" value="RhoGAP"/>
    <property type="match status" value="1"/>
</dbReference>
<dbReference type="SUPFAM" id="SSF48350">
    <property type="entry name" value="GTPase activation domain, GAP"/>
    <property type="match status" value="1"/>
</dbReference>
<dbReference type="PANTHER" id="PTHR23177">
    <property type="entry name" value="MKIAA1688 PROTEIN"/>
    <property type="match status" value="1"/>
</dbReference>
<protein>
    <submittedName>
        <fullName evidence="5">Rho GTPase-activating protein gacA</fullName>
    </submittedName>
</protein>
<dbReference type="CDD" id="cd00159">
    <property type="entry name" value="RhoGAP"/>
    <property type="match status" value="1"/>
</dbReference>
<dbReference type="GO" id="GO:0005096">
    <property type="term" value="F:GTPase activator activity"/>
    <property type="evidence" value="ECO:0007669"/>
    <property type="project" value="UniProtKB-KW"/>
</dbReference>
<dbReference type="PANTHER" id="PTHR23177:SF64">
    <property type="entry name" value="RHO GTPASE-ACTIVATING PROTEIN 1"/>
    <property type="match status" value="1"/>
</dbReference>
<feature type="compositionally biased region" description="Acidic residues" evidence="2">
    <location>
        <begin position="115"/>
        <end position="127"/>
    </location>
</feature>
<dbReference type="PROSITE" id="PS50108">
    <property type="entry name" value="CRIB"/>
    <property type="match status" value="1"/>
</dbReference>
<name>A0A1D1YDS0_9ARAE</name>
<dbReference type="SMART" id="SM00285">
    <property type="entry name" value="PBD"/>
    <property type="match status" value="1"/>
</dbReference>
<dbReference type="InterPro" id="IPR000198">
    <property type="entry name" value="RhoGAP_dom"/>
</dbReference>
<reference evidence="5" key="1">
    <citation type="submission" date="2015-07" db="EMBL/GenBank/DDBJ databases">
        <title>Transcriptome Assembly of Anthurium amnicola.</title>
        <authorList>
            <person name="Suzuki J."/>
        </authorList>
    </citation>
    <scope>NUCLEOTIDE SEQUENCE</scope>
</reference>
<accession>A0A1D1YDS0</accession>
<dbReference type="PROSITE" id="PS50238">
    <property type="entry name" value="RHOGAP"/>
    <property type="match status" value="1"/>
</dbReference>
<dbReference type="InterPro" id="IPR044785">
    <property type="entry name" value="RopGAP1-5"/>
</dbReference>
<dbReference type="CDD" id="cd00132">
    <property type="entry name" value="CRIB"/>
    <property type="match status" value="1"/>
</dbReference>
<evidence type="ECO:0000259" key="4">
    <source>
        <dbReference type="PROSITE" id="PS50238"/>
    </source>
</evidence>
<feature type="compositionally biased region" description="Low complexity" evidence="2">
    <location>
        <begin position="72"/>
        <end position="96"/>
    </location>
</feature>
<dbReference type="InterPro" id="IPR008936">
    <property type="entry name" value="Rho_GTPase_activation_prot"/>
</dbReference>
<gene>
    <name evidence="5" type="primary">gacA_6</name>
    <name evidence="5" type="ORF">g.43800</name>
</gene>
<dbReference type="InterPro" id="IPR036936">
    <property type="entry name" value="CRIB_dom_sf"/>
</dbReference>
<proteinExistence type="predicted"/>
<dbReference type="Pfam" id="PF00786">
    <property type="entry name" value="PBD"/>
    <property type="match status" value="1"/>
</dbReference>
<evidence type="ECO:0000256" key="1">
    <source>
        <dbReference type="ARBA" id="ARBA00022468"/>
    </source>
</evidence>
<keyword evidence="1" id="KW-0343">GTPase activation</keyword>
<feature type="non-terminal residue" evidence="5">
    <location>
        <position position="405"/>
    </location>
</feature>
<dbReference type="InterPro" id="IPR000095">
    <property type="entry name" value="CRIB_dom"/>
</dbReference>
<dbReference type="Gene3D" id="3.90.810.10">
    <property type="entry name" value="CRIB domain"/>
    <property type="match status" value="1"/>
</dbReference>
<organism evidence="5">
    <name type="scientific">Anthurium amnicola</name>
    <dbReference type="NCBI Taxonomy" id="1678845"/>
    <lineage>
        <taxon>Eukaryota</taxon>
        <taxon>Viridiplantae</taxon>
        <taxon>Streptophyta</taxon>
        <taxon>Embryophyta</taxon>
        <taxon>Tracheophyta</taxon>
        <taxon>Spermatophyta</taxon>
        <taxon>Magnoliopsida</taxon>
        <taxon>Liliopsida</taxon>
        <taxon>Araceae</taxon>
        <taxon>Pothoideae</taxon>
        <taxon>Potheae</taxon>
        <taxon>Anthurium</taxon>
    </lineage>
</organism>
<dbReference type="GO" id="GO:0007165">
    <property type="term" value="P:signal transduction"/>
    <property type="evidence" value="ECO:0007669"/>
    <property type="project" value="InterPro"/>
</dbReference>
<feature type="domain" description="Rho-GAP" evidence="4">
    <location>
        <begin position="250"/>
        <end position="405"/>
    </location>
</feature>
<dbReference type="Pfam" id="PF00620">
    <property type="entry name" value="RhoGAP"/>
    <property type="match status" value="1"/>
</dbReference>
<dbReference type="Gene3D" id="1.10.555.10">
    <property type="entry name" value="Rho GTPase activation protein"/>
    <property type="match status" value="1"/>
</dbReference>
<feature type="compositionally biased region" description="Basic and acidic residues" evidence="2">
    <location>
        <begin position="15"/>
        <end position="32"/>
    </location>
</feature>
<sequence length="405" mass="44816">QNCTRSKGTDDEEKGDGPDDAFHLPSHPDRRATRPPSPASLLLSRSPPPQLLRRLHLFQNPISSNSPAHPFSTKPSDAASSKKPNPSKSPRLCLLLPPRPGHCTSDDMAGLQAHEEEDDGGEAESDEGGLGGEPMPFRLTDPEGEWIARGGRQYPQGRRLRLRLRLRLRRGQQLPIFAVVVAALRKSFVTCSVEPREDVCSTMDIGWPTDVRHIAHVTFDRFQGFLGLPVELERDVPRRAPSASASVFGVSAESMQCSFDSRGNSVPTILLLMQQHLYSQGGLHAEGIFRITAENSQELFVRDQLNRGVVPDGVDLHCLAGLIKAWFRELPTGVLDSITPDQVMHCNTEEQCSQLVNILPPTESALLDWAINLMADVVQYEHYNKMNSRNIAMVFAPNMTQMADP</sequence>
<evidence type="ECO:0000256" key="2">
    <source>
        <dbReference type="SAM" id="MobiDB-lite"/>
    </source>
</evidence>
<feature type="non-terminal residue" evidence="5">
    <location>
        <position position="1"/>
    </location>
</feature>
<feature type="domain" description="CRIB" evidence="3">
    <location>
        <begin position="205"/>
        <end position="218"/>
    </location>
</feature>